<dbReference type="PANTHER" id="PTHR13966:SF5">
    <property type="entry name" value="ENDONUCLEASE G, MITOCHONDRIAL"/>
    <property type="match status" value="1"/>
</dbReference>
<keyword evidence="6" id="KW-0540">Nuclease</keyword>
<dbReference type="Proteomes" id="UP000588068">
    <property type="component" value="Unassembled WGS sequence"/>
</dbReference>
<dbReference type="SUPFAM" id="SSF54060">
    <property type="entry name" value="His-Me finger endonucleases"/>
    <property type="match status" value="1"/>
</dbReference>
<dbReference type="InterPro" id="IPR044929">
    <property type="entry name" value="DNA/RNA_non-sp_Endonuclease_sf"/>
</dbReference>
<dbReference type="InterPro" id="IPR008964">
    <property type="entry name" value="Invasin/intimin_cell_adhesion"/>
</dbReference>
<dbReference type="PROSITE" id="PS51841">
    <property type="entry name" value="LTD"/>
    <property type="match status" value="2"/>
</dbReference>
<feature type="chain" id="PRO_5032339671" evidence="3">
    <location>
        <begin position="24"/>
        <end position="1041"/>
    </location>
</feature>
<evidence type="ECO:0000313" key="6">
    <source>
        <dbReference type="EMBL" id="MBB6094654.1"/>
    </source>
</evidence>
<dbReference type="InterPro" id="IPR035986">
    <property type="entry name" value="PKD_dom_sf"/>
</dbReference>
<dbReference type="InterPro" id="IPR040255">
    <property type="entry name" value="Non-specific_endonuclease"/>
</dbReference>
<dbReference type="SUPFAM" id="SSF49373">
    <property type="entry name" value="Invasin/intimin cell-adhesion fragments"/>
    <property type="match status" value="2"/>
</dbReference>
<keyword evidence="2" id="KW-0479">Metal-binding</keyword>
<evidence type="ECO:0000259" key="4">
    <source>
        <dbReference type="PROSITE" id="PS50093"/>
    </source>
</evidence>
<dbReference type="Gene3D" id="2.60.40.1080">
    <property type="match status" value="2"/>
</dbReference>
<dbReference type="CDD" id="cd00091">
    <property type="entry name" value="NUC"/>
    <property type="match status" value="1"/>
</dbReference>
<dbReference type="Pfam" id="PF01223">
    <property type="entry name" value="Endonuclease_NS"/>
    <property type="match status" value="1"/>
</dbReference>
<protein>
    <submittedName>
        <fullName evidence="6">DNA/RNA endonuclease G (NUC1)</fullName>
    </submittedName>
</protein>
<dbReference type="InterPro" id="IPR000601">
    <property type="entry name" value="PKD_dom"/>
</dbReference>
<evidence type="ECO:0000256" key="3">
    <source>
        <dbReference type="SAM" id="SignalP"/>
    </source>
</evidence>
<dbReference type="InterPro" id="IPR003343">
    <property type="entry name" value="Big_2"/>
</dbReference>
<dbReference type="GO" id="GO:0046872">
    <property type="term" value="F:metal ion binding"/>
    <property type="evidence" value="ECO:0007669"/>
    <property type="project" value="UniProtKB-KW"/>
</dbReference>
<dbReference type="InterPro" id="IPR013783">
    <property type="entry name" value="Ig-like_fold"/>
</dbReference>
<dbReference type="Gene3D" id="3.40.570.10">
    <property type="entry name" value="Extracellular Endonuclease, subunit A"/>
    <property type="match status" value="1"/>
</dbReference>
<feature type="domain" description="LTD" evidence="5">
    <location>
        <begin position="272"/>
        <end position="410"/>
    </location>
</feature>
<dbReference type="InterPro" id="IPR001604">
    <property type="entry name" value="Endo_G_ENPP1-like_dom"/>
</dbReference>
<evidence type="ECO:0000256" key="1">
    <source>
        <dbReference type="PIRSR" id="PIRSR640255-1"/>
    </source>
</evidence>
<dbReference type="InterPro" id="IPR001322">
    <property type="entry name" value="Lamin_tail_dom"/>
</dbReference>
<dbReference type="SUPFAM" id="SSF49299">
    <property type="entry name" value="PKD domain"/>
    <property type="match status" value="2"/>
</dbReference>
<organism evidence="6 7">
    <name type="scientific">Povalibacter uvarum</name>
    <dbReference type="NCBI Taxonomy" id="732238"/>
    <lineage>
        <taxon>Bacteria</taxon>
        <taxon>Pseudomonadati</taxon>
        <taxon>Pseudomonadota</taxon>
        <taxon>Gammaproteobacteria</taxon>
        <taxon>Steroidobacterales</taxon>
        <taxon>Steroidobacteraceae</taxon>
        <taxon>Povalibacter</taxon>
    </lineage>
</organism>
<dbReference type="RefSeq" id="WP_184334063.1">
    <property type="nucleotide sequence ID" value="NZ_JACHHZ010000004.1"/>
</dbReference>
<sequence length="1041" mass="106630">MLTRILSGLLLAFASLTAYQVAAQVPDVRISEIHYDNTGTDSGEAIEISGPAGTDVTGWQVVLYNGNGGVTYDTRALSGPISATCNSRGVVVLNYATNGIQNGGTGATDTSSPDAVALVDATGAVVEFLSYEGVIAATNGPATGLVSTDIGVRELGTEPVGLSLSRNASGVWAGPAASTFGACNDDGTVEPPAEVATVSVAPVSGSVIVGATFAFTATALDAEGGVVPGTTFTWVTSDATVATVSATGVATGVVQGSVTITATAPNGIAGTAALQVNPPPTGTSDIRINEIHYDNVGTDAGESIEIEGPAGASIAGYSIVLYNGNGGASYNTTTLSGALPATCDDRGVFVVTYPQDGLQNGSPDGIALVDATGAVVEFLSYEGAFPATNGPAAGMTSTDIVASQTNAPIGQSLQRNAANQWQPAASTFGACIGNGGPPPGNTISFSGRNPGDPALPVGFEDQLFATVRDGNNVVVPTTITWTSETPAIASVDARGVMRALAEGTAIVRATAADGVTTATYSLPARVAVAGTTAEYAGNAEFGEPQDGDPSDDFIVRYPQYTASYNPNRGTPNWVSYDLDATHFGAEDRCDCFTSDPALPSSFTRLSTADYTDSGAFHGYGIDRGHMARSFDRTTGSLDNAVTYYFTNIVPQAADQNQGPWAILENELGDFARFQDREVYIIAGVAGNRGTLKNEGRVVIPERTWKVAVIMPRNQGLADVVDYRDVQVIAVNMPNEPGIRNTPWQTYQTTVDAIELLTGYDLLALLPDDVEIAVESNTQPPIGNVAGPSTSSEGDAIAFTAAGSLDPNGSIVSYEWSFGDGVTASGSDVTHTFAQSGSYTVSVLLTDNDGLTTTVSASITVNNIAPTVNDFAGATLVAGETYSVNGSFTDPGADSWTATIDWGDGSPSLQTQLAARTFSGSHVYSTAGVYTVTVTISDGEGSSSRTQTVTVTEQVPSQLTAAKALIDELVAAGKIANAAGASLKAQLTLAERLLANGNTKLAVVTLRAVLVQIDVLVLLTPLQASDVTALKAAIRQVISAAG</sequence>
<feature type="signal peptide" evidence="3">
    <location>
        <begin position="1"/>
        <end position="23"/>
    </location>
</feature>
<dbReference type="AlphaFoldDB" id="A0A841HPT7"/>
<dbReference type="GO" id="GO:0004519">
    <property type="term" value="F:endonuclease activity"/>
    <property type="evidence" value="ECO:0007669"/>
    <property type="project" value="UniProtKB-KW"/>
</dbReference>
<evidence type="ECO:0000259" key="5">
    <source>
        <dbReference type="PROSITE" id="PS51841"/>
    </source>
</evidence>
<keyword evidence="6" id="KW-0378">Hydrolase</keyword>
<dbReference type="PANTHER" id="PTHR13966">
    <property type="entry name" value="ENDONUCLEASE RELATED"/>
    <property type="match status" value="1"/>
</dbReference>
<feature type="domain" description="PKD" evidence="4">
    <location>
        <begin position="900"/>
        <end position="957"/>
    </location>
</feature>
<dbReference type="Pfam" id="PF22888">
    <property type="entry name" value="FIMAH"/>
    <property type="match status" value="1"/>
</dbReference>
<evidence type="ECO:0000256" key="2">
    <source>
        <dbReference type="PIRSR" id="PIRSR640255-2"/>
    </source>
</evidence>
<feature type="domain" description="PKD" evidence="4">
    <location>
        <begin position="779"/>
        <end position="860"/>
    </location>
</feature>
<dbReference type="CDD" id="cd00146">
    <property type="entry name" value="PKD"/>
    <property type="match status" value="2"/>
</dbReference>
<dbReference type="GO" id="GO:0003676">
    <property type="term" value="F:nucleic acid binding"/>
    <property type="evidence" value="ECO:0007669"/>
    <property type="project" value="InterPro"/>
</dbReference>
<comment type="caution">
    <text evidence="6">The sequence shown here is derived from an EMBL/GenBank/DDBJ whole genome shotgun (WGS) entry which is preliminary data.</text>
</comment>
<dbReference type="InterPro" id="IPR054470">
    <property type="entry name" value="FIMAH_dom"/>
</dbReference>
<name>A0A841HPT7_9GAMM</name>
<feature type="active site" description="Proton acceptor" evidence="1">
    <location>
        <position position="625"/>
    </location>
</feature>
<dbReference type="InterPro" id="IPR044925">
    <property type="entry name" value="His-Me_finger_sf"/>
</dbReference>
<feature type="binding site" evidence="2">
    <location>
        <position position="656"/>
    </location>
    <ligand>
        <name>Mg(2+)</name>
        <dbReference type="ChEBI" id="CHEBI:18420"/>
        <note>catalytic</note>
    </ligand>
</feature>
<reference evidence="6 7" key="1">
    <citation type="submission" date="2020-08" db="EMBL/GenBank/DDBJ databases">
        <title>Genomic Encyclopedia of Type Strains, Phase IV (KMG-IV): sequencing the most valuable type-strain genomes for metagenomic binning, comparative biology and taxonomic classification.</title>
        <authorList>
            <person name="Goeker M."/>
        </authorList>
    </citation>
    <scope>NUCLEOTIDE SEQUENCE [LARGE SCALE GENOMIC DNA]</scope>
    <source>
        <strain evidence="6 7">DSM 26723</strain>
    </source>
</reference>
<evidence type="ECO:0000313" key="7">
    <source>
        <dbReference type="Proteomes" id="UP000588068"/>
    </source>
</evidence>
<dbReference type="PROSITE" id="PS50093">
    <property type="entry name" value="PKD"/>
    <property type="match status" value="2"/>
</dbReference>
<gene>
    <name evidence="6" type="ORF">HNQ60_003541</name>
</gene>
<dbReference type="InterPro" id="IPR020821">
    <property type="entry name" value="ENPP1-3/EXOG-like_nuc-like"/>
</dbReference>
<keyword evidence="6" id="KW-0255">Endonuclease</keyword>
<dbReference type="SMART" id="SM00477">
    <property type="entry name" value="NUC"/>
    <property type="match status" value="1"/>
</dbReference>
<dbReference type="SMART" id="SM00089">
    <property type="entry name" value="PKD"/>
    <property type="match status" value="2"/>
</dbReference>
<keyword evidence="3" id="KW-0732">Signal</keyword>
<dbReference type="InterPro" id="IPR022409">
    <property type="entry name" value="PKD/Chitinase_dom"/>
</dbReference>
<proteinExistence type="predicted"/>
<dbReference type="Gene3D" id="2.60.40.10">
    <property type="entry name" value="Immunoglobulins"/>
    <property type="match status" value="2"/>
</dbReference>
<dbReference type="Pfam" id="PF18911">
    <property type="entry name" value="PKD_4"/>
    <property type="match status" value="2"/>
</dbReference>
<dbReference type="GO" id="GO:0016787">
    <property type="term" value="F:hydrolase activity"/>
    <property type="evidence" value="ECO:0007669"/>
    <property type="project" value="InterPro"/>
</dbReference>
<accession>A0A841HPT7</accession>
<dbReference type="SMART" id="SM00635">
    <property type="entry name" value="BID_2"/>
    <property type="match status" value="2"/>
</dbReference>
<feature type="domain" description="LTD" evidence="5">
    <location>
        <begin position="15"/>
        <end position="143"/>
    </location>
</feature>
<dbReference type="Pfam" id="PF02368">
    <property type="entry name" value="Big_2"/>
    <property type="match status" value="2"/>
</dbReference>
<dbReference type="SMART" id="SM00892">
    <property type="entry name" value="Endonuclease_NS"/>
    <property type="match status" value="1"/>
</dbReference>
<dbReference type="EMBL" id="JACHHZ010000004">
    <property type="protein sequence ID" value="MBB6094654.1"/>
    <property type="molecule type" value="Genomic_DNA"/>
</dbReference>
<keyword evidence="7" id="KW-1185">Reference proteome</keyword>